<dbReference type="Proteomes" id="UP000774617">
    <property type="component" value="Unassembled WGS sequence"/>
</dbReference>
<sequence>MEAGQRGAACASLPIFLQPSPSLSLALDSKSSVNRPPLPPPPPSSSSAPVCPQQVEPLLTRICPDSHRQLRRSAESQQPAQQQHAAQCRPSQSPTTFASLAPPARHAPLRSPARLSSEAIVSGGQLAPKGKAIFCFFPRDDVNRQGTNLVLPGSLVFGS</sequence>
<evidence type="ECO:0000313" key="3">
    <source>
        <dbReference type="Proteomes" id="UP000774617"/>
    </source>
</evidence>
<accession>A0ABQ8GI13</accession>
<feature type="compositionally biased region" description="Polar residues" evidence="1">
    <location>
        <begin position="89"/>
        <end position="98"/>
    </location>
</feature>
<evidence type="ECO:0000256" key="1">
    <source>
        <dbReference type="SAM" id="MobiDB-lite"/>
    </source>
</evidence>
<protein>
    <submittedName>
        <fullName evidence="2">Uncharacterized protein</fullName>
    </submittedName>
</protein>
<feature type="compositionally biased region" description="Low complexity" evidence="1">
    <location>
        <begin position="77"/>
        <end position="87"/>
    </location>
</feature>
<feature type="region of interest" description="Disordered" evidence="1">
    <location>
        <begin position="26"/>
        <end position="51"/>
    </location>
</feature>
<evidence type="ECO:0000313" key="2">
    <source>
        <dbReference type="EMBL" id="KAH7056891.1"/>
    </source>
</evidence>
<name>A0ABQ8GI13_9PEZI</name>
<feature type="region of interest" description="Disordered" evidence="1">
    <location>
        <begin position="65"/>
        <end position="112"/>
    </location>
</feature>
<organism evidence="2 3">
    <name type="scientific">Macrophomina phaseolina</name>
    <dbReference type="NCBI Taxonomy" id="35725"/>
    <lineage>
        <taxon>Eukaryota</taxon>
        <taxon>Fungi</taxon>
        <taxon>Dikarya</taxon>
        <taxon>Ascomycota</taxon>
        <taxon>Pezizomycotina</taxon>
        <taxon>Dothideomycetes</taxon>
        <taxon>Dothideomycetes incertae sedis</taxon>
        <taxon>Botryosphaeriales</taxon>
        <taxon>Botryosphaeriaceae</taxon>
        <taxon>Macrophomina</taxon>
    </lineage>
</organism>
<dbReference type="EMBL" id="JAGTJR010000007">
    <property type="protein sequence ID" value="KAH7056891.1"/>
    <property type="molecule type" value="Genomic_DNA"/>
</dbReference>
<keyword evidence="3" id="KW-1185">Reference proteome</keyword>
<gene>
    <name evidence="2" type="ORF">B0J12DRAFT_696791</name>
</gene>
<feature type="compositionally biased region" description="Basic and acidic residues" evidence="1">
    <location>
        <begin position="65"/>
        <end position="74"/>
    </location>
</feature>
<comment type="caution">
    <text evidence="2">The sequence shown here is derived from an EMBL/GenBank/DDBJ whole genome shotgun (WGS) entry which is preliminary data.</text>
</comment>
<proteinExistence type="predicted"/>
<reference evidence="2 3" key="1">
    <citation type="journal article" date="2021" name="Nat. Commun.">
        <title>Genetic determinants of endophytism in the Arabidopsis root mycobiome.</title>
        <authorList>
            <person name="Mesny F."/>
            <person name="Miyauchi S."/>
            <person name="Thiergart T."/>
            <person name="Pickel B."/>
            <person name="Atanasova L."/>
            <person name="Karlsson M."/>
            <person name="Huettel B."/>
            <person name="Barry K.W."/>
            <person name="Haridas S."/>
            <person name="Chen C."/>
            <person name="Bauer D."/>
            <person name="Andreopoulos W."/>
            <person name="Pangilinan J."/>
            <person name="LaButti K."/>
            <person name="Riley R."/>
            <person name="Lipzen A."/>
            <person name="Clum A."/>
            <person name="Drula E."/>
            <person name="Henrissat B."/>
            <person name="Kohler A."/>
            <person name="Grigoriev I.V."/>
            <person name="Martin F.M."/>
            <person name="Hacquard S."/>
        </authorList>
    </citation>
    <scope>NUCLEOTIDE SEQUENCE [LARGE SCALE GENOMIC DNA]</scope>
    <source>
        <strain evidence="2 3">MPI-SDFR-AT-0080</strain>
    </source>
</reference>